<proteinExistence type="predicted"/>
<evidence type="ECO:0000256" key="5">
    <source>
        <dbReference type="ARBA" id="ARBA00022723"/>
    </source>
</evidence>
<dbReference type="InterPro" id="IPR002867">
    <property type="entry name" value="IBR_dom"/>
</dbReference>
<keyword evidence="9" id="KW-0862">Zinc</keyword>
<evidence type="ECO:0000256" key="10">
    <source>
        <dbReference type="PROSITE-ProRule" id="PRU00175"/>
    </source>
</evidence>
<organism evidence="15 16">
    <name type="scientific">Python bivittatus</name>
    <name type="common">Burmese python</name>
    <name type="synonym">Python molurus bivittatus</name>
    <dbReference type="NCBI Taxonomy" id="176946"/>
    <lineage>
        <taxon>Eukaryota</taxon>
        <taxon>Metazoa</taxon>
        <taxon>Chordata</taxon>
        <taxon>Craniata</taxon>
        <taxon>Vertebrata</taxon>
        <taxon>Euteleostomi</taxon>
        <taxon>Lepidosauria</taxon>
        <taxon>Squamata</taxon>
        <taxon>Bifurcata</taxon>
        <taxon>Unidentata</taxon>
        <taxon>Episquamata</taxon>
        <taxon>Toxicofera</taxon>
        <taxon>Serpentes</taxon>
        <taxon>Henophidia</taxon>
        <taxon>Pythonidae</taxon>
        <taxon>Python</taxon>
    </lineage>
</organism>
<dbReference type="OrthoDB" id="1431934at2759"/>
<dbReference type="CDD" id="cd20355">
    <property type="entry name" value="Rcat_RBR_RNF19"/>
    <property type="match status" value="1"/>
</dbReference>
<evidence type="ECO:0000256" key="4">
    <source>
        <dbReference type="ARBA" id="ARBA00022679"/>
    </source>
</evidence>
<dbReference type="PROSITE" id="PS50089">
    <property type="entry name" value="ZF_RING_2"/>
    <property type="match status" value="1"/>
</dbReference>
<keyword evidence="8" id="KW-0833">Ubl conjugation pathway</keyword>
<keyword evidence="7 10" id="KW-0863">Zinc-finger</keyword>
<dbReference type="SMART" id="SM00184">
    <property type="entry name" value="RING"/>
    <property type="match status" value="2"/>
</dbReference>
<feature type="domain" description="RING-type" evidence="14">
    <location>
        <begin position="59"/>
        <end position="283"/>
    </location>
</feature>
<dbReference type="SUPFAM" id="SSF57850">
    <property type="entry name" value="RING/U-box"/>
    <property type="match status" value="3"/>
</dbReference>
<dbReference type="InterPro" id="IPR013083">
    <property type="entry name" value="Znf_RING/FYVE/PHD"/>
</dbReference>
<feature type="transmembrane region" description="Helical" evidence="12">
    <location>
        <begin position="374"/>
        <end position="392"/>
    </location>
</feature>
<feature type="region of interest" description="Disordered" evidence="11">
    <location>
        <begin position="1"/>
        <end position="39"/>
    </location>
</feature>
<comment type="pathway">
    <text evidence="2">Protein modification; protein ubiquitination.</text>
</comment>
<evidence type="ECO:0000256" key="8">
    <source>
        <dbReference type="ARBA" id="ARBA00022786"/>
    </source>
</evidence>
<comment type="catalytic activity">
    <reaction evidence="1">
        <text>[E2 ubiquitin-conjugating enzyme]-S-ubiquitinyl-L-cysteine + [acceptor protein]-L-lysine = [E2 ubiquitin-conjugating enzyme]-L-cysteine + [acceptor protein]-N(6)-ubiquitinyl-L-lysine.</text>
        <dbReference type="EC" id="2.3.2.31"/>
    </reaction>
</comment>
<evidence type="ECO:0000259" key="13">
    <source>
        <dbReference type="PROSITE" id="PS50089"/>
    </source>
</evidence>
<dbReference type="Pfam" id="PF01485">
    <property type="entry name" value="IBR"/>
    <property type="match status" value="2"/>
</dbReference>
<keyword evidence="12" id="KW-1133">Transmembrane helix</keyword>
<dbReference type="OMA" id="FPVFETD"/>
<feature type="compositionally biased region" description="Basic and acidic residues" evidence="11">
    <location>
        <begin position="27"/>
        <end position="39"/>
    </location>
</feature>
<evidence type="ECO:0000313" key="16">
    <source>
        <dbReference type="RefSeq" id="XP_025023771.1"/>
    </source>
</evidence>
<feature type="domain" description="RING-type" evidence="13">
    <location>
        <begin position="63"/>
        <end position="110"/>
    </location>
</feature>
<dbReference type="FunFam" id="3.30.40.10:FF:000424">
    <property type="entry name" value="RBR-type E3 ubiquitin transferase"/>
    <property type="match status" value="1"/>
</dbReference>
<keyword evidence="15" id="KW-1185">Reference proteome</keyword>
<dbReference type="InterPro" id="IPR044066">
    <property type="entry name" value="TRIAD_supradom"/>
</dbReference>
<keyword evidence="6" id="KW-0677">Repeat</keyword>
<dbReference type="EC" id="2.3.2.31" evidence="3"/>
<gene>
    <name evidence="16" type="primary">LOC103064329</name>
</gene>
<keyword evidence="4" id="KW-0808">Transferase</keyword>
<dbReference type="CDD" id="cd20338">
    <property type="entry name" value="BRcat_RBR_RNF19"/>
    <property type="match status" value="1"/>
</dbReference>
<dbReference type="PANTHER" id="PTHR11685">
    <property type="entry name" value="RBR FAMILY RING FINGER AND IBR DOMAIN-CONTAINING"/>
    <property type="match status" value="1"/>
</dbReference>
<dbReference type="AlphaFoldDB" id="A0A9F5IU84"/>
<keyword evidence="12" id="KW-0812">Transmembrane</keyword>
<feature type="transmembrane region" description="Helical" evidence="12">
    <location>
        <begin position="346"/>
        <end position="368"/>
    </location>
</feature>
<evidence type="ECO:0000256" key="6">
    <source>
        <dbReference type="ARBA" id="ARBA00022737"/>
    </source>
</evidence>
<dbReference type="Gene3D" id="1.20.120.1750">
    <property type="match status" value="1"/>
</dbReference>
<dbReference type="GO" id="GO:0061630">
    <property type="term" value="F:ubiquitin protein ligase activity"/>
    <property type="evidence" value="ECO:0007669"/>
    <property type="project" value="UniProtKB-EC"/>
</dbReference>
<dbReference type="Proteomes" id="UP000695026">
    <property type="component" value="Unplaced"/>
</dbReference>
<dbReference type="SMART" id="SM00647">
    <property type="entry name" value="IBR"/>
    <property type="match status" value="2"/>
</dbReference>
<sequence length="533" mass="57991">MKRPKVGPSSLGVMSLFGRKPQAPSEPHGKLEGPPLDRAEETRVALMLPEEEEEEEKENFVECPLCLLAQPPAAFPALSSCAHLSCLTCLQQYLRIEISESRVQLACPHCPALLQPAEIHQLLPEAGLRDKYEEYLLRRLLVADPGTRWCPAPDCSYAVIAYGCAECPRLVCGRQDCKTEFCYHCRQPWHPNSSCEQAWREWKQQSPLGAMELSTQLIWKEEAAHNPDAIKVCPRCGAFIMKINDGSCNRMNCTVCGCLFCWLCMQEITDVHFLSPSGCTFWGKKPWSGTRKLLWQLGMVLGAPMVISLVAGIAVPVITLGIPIYTGKKVLSHGRKSKLSGCQQCLSVASSILLSLFVSPVITAVTVGSLPAGVGVPLMLTYVYGVVVLSLCRNRWGCGSSRRKAGELNTVELENLAKLNELLAVLPTPMVPEKGASASIPHSSNSQREEPCQKDRNSQSASTVALAGSMLSEAQETSHRDGLNMVEVEVEIEAQPQAACEHSLCSAASGHSFSADSLTYTSDGCSLAGVMTE</sequence>
<evidence type="ECO:0000256" key="3">
    <source>
        <dbReference type="ARBA" id="ARBA00012251"/>
    </source>
</evidence>
<evidence type="ECO:0000256" key="12">
    <source>
        <dbReference type="SAM" id="Phobius"/>
    </source>
</evidence>
<evidence type="ECO:0000256" key="2">
    <source>
        <dbReference type="ARBA" id="ARBA00004906"/>
    </source>
</evidence>
<feature type="region of interest" description="Disordered" evidence="11">
    <location>
        <begin position="434"/>
        <end position="459"/>
    </location>
</feature>
<dbReference type="Gene3D" id="3.30.40.10">
    <property type="entry name" value="Zinc/RING finger domain, C3HC4 (zinc finger)"/>
    <property type="match status" value="1"/>
</dbReference>
<dbReference type="GeneID" id="103064329"/>
<accession>A0A9F5IU84</accession>
<evidence type="ECO:0000313" key="15">
    <source>
        <dbReference type="Proteomes" id="UP000695026"/>
    </source>
</evidence>
<evidence type="ECO:0000256" key="11">
    <source>
        <dbReference type="SAM" id="MobiDB-lite"/>
    </source>
</evidence>
<dbReference type="GO" id="GO:0016567">
    <property type="term" value="P:protein ubiquitination"/>
    <property type="evidence" value="ECO:0007669"/>
    <property type="project" value="InterPro"/>
</dbReference>
<dbReference type="InterPro" id="IPR001841">
    <property type="entry name" value="Znf_RING"/>
</dbReference>
<dbReference type="PROSITE" id="PS51873">
    <property type="entry name" value="TRIAD"/>
    <property type="match status" value="1"/>
</dbReference>
<evidence type="ECO:0000256" key="1">
    <source>
        <dbReference type="ARBA" id="ARBA00001798"/>
    </source>
</evidence>
<keyword evidence="5" id="KW-0479">Metal-binding</keyword>
<feature type="transmembrane region" description="Helical" evidence="12">
    <location>
        <begin position="293"/>
        <end position="325"/>
    </location>
</feature>
<dbReference type="RefSeq" id="XP_025023771.1">
    <property type="nucleotide sequence ID" value="XM_025168003.1"/>
</dbReference>
<reference evidence="16" key="1">
    <citation type="submission" date="2025-08" db="UniProtKB">
        <authorList>
            <consortium name="RefSeq"/>
        </authorList>
    </citation>
    <scope>IDENTIFICATION</scope>
    <source>
        <tissue evidence="16">Liver</tissue>
    </source>
</reference>
<evidence type="ECO:0000256" key="7">
    <source>
        <dbReference type="ARBA" id="ARBA00022771"/>
    </source>
</evidence>
<name>A0A9F5IU84_PYTBI</name>
<feature type="compositionally biased region" description="Basic and acidic residues" evidence="11">
    <location>
        <begin position="447"/>
        <end position="457"/>
    </location>
</feature>
<evidence type="ECO:0000259" key="14">
    <source>
        <dbReference type="PROSITE" id="PS51873"/>
    </source>
</evidence>
<evidence type="ECO:0000256" key="9">
    <source>
        <dbReference type="ARBA" id="ARBA00022833"/>
    </source>
</evidence>
<protein>
    <recommendedName>
        <fullName evidence="3">RBR-type E3 ubiquitin transferase</fullName>
        <ecNumber evidence="3">2.3.2.31</ecNumber>
    </recommendedName>
</protein>
<dbReference type="InterPro" id="IPR031127">
    <property type="entry name" value="E3_UB_ligase_RBR"/>
</dbReference>
<keyword evidence="12" id="KW-0472">Membrane</keyword>
<dbReference type="GO" id="GO:0008270">
    <property type="term" value="F:zinc ion binding"/>
    <property type="evidence" value="ECO:0007669"/>
    <property type="project" value="UniProtKB-KW"/>
</dbReference>